<name>A0A365L1M3_9BACL</name>
<proteinExistence type="predicted"/>
<evidence type="ECO:0000313" key="3">
    <source>
        <dbReference type="Proteomes" id="UP000251002"/>
    </source>
</evidence>
<keyword evidence="1" id="KW-0812">Transmembrane</keyword>
<sequence>MLSFVNKISAWLMFKPFLLLLFIINLAGTIYGYIWYGWQLAITEPKYLIFVPDSPTASLFFTIVLGLWLIGKRSSLIEALAFITLIKYGLWAVVMNLLTLWQTGDIGWLGWMLVFSHFAMALQAVLYIDHYRFGWFAAALAAVWTLHNDVIDYVFGQMPIYSSLAEYSDQIGYFTFWLSIACISFALFVAWLNKPAAFQLTNTDQTK</sequence>
<feature type="transmembrane region" description="Helical" evidence="1">
    <location>
        <begin position="12"/>
        <end position="35"/>
    </location>
</feature>
<dbReference type="Proteomes" id="UP000251002">
    <property type="component" value="Unassembled WGS sequence"/>
</dbReference>
<feature type="transmembrane region" description="Helical" evidence="1">
    <location>
        <begin position="47"/>
        <end position="69"/>
    </location>
</feature>
<protein>
    <submittedName>
        <fullName evidence="2">DUF1405 domain-containing protein</fullName>
    </submittedName>
</protein>
<reference evidence="2 3" key="1">
    <citation type="submission" date="2018-06" db="EMBL/GenBank/DDBJ databases">
        <title>The draft genome sequences of strains SCU63 and S1.</title>
        <authorList>
            <person name="Gan L."/>
        </authorList>
    </citation>
    <scope>NUCLEOTIDE SEQUENCE [LARGE SCALE GENOMIC DNA]</scope>
    <source>
        <strain evidence="2 3">SCU63</strain>
    </source>
</reference>
<organism evidence="2 3">
    <name type="scientific">Planococcus halotolerans</name>
    <dbReference type="NCBI Taxonomy" id="2233542"/>
    <lineage>
        <taxon>Bacteria</taxon>
        <taxon>Bacillati</taxon>
        <taxon>Bacillota</taxon>
        <taxon>Bacilli</taxon>
        <taxon>Bacillales</taxon>
        <taxon>Caryophanaceae</taxon>
        <taxon>Planococcus</taxon>
    </lineage>
</organism>
<feature type="transmembrane region" description="Helical" evidence="1">
    <location>
        <begin position="76"/>
        <end position="94"/>
    </location>
</feature>
<evidence type="ECO:0000313" key="2">
    <source>
        <dbReference type="EMBL" id="RAZ79095.1"/>
    </source>
</evidence>
<dbReference type="PANTHER" id="PTHR40042">
    <property type="entry name" value="HYPOTHETICAL MEMBRANE SPANNING PROTEIN"/>
    <property type="match status" value="1"/>
</dbReference>
<feature type="transmembrane region" description="Helical" evidence="1">
    <location>
        <begin position="171"/>
        <end position="192"/>
    </location>
</feature>
<accession>A0A365L1M3</accession>
<dbReference type="PANTHER" id="PTHR40042:SF1">
    <property type="entry name" value="DUF1405 DOMAIN-CONTAINING PROTEIN"/>
    <property type="match status" value="1"/>
</dbReference>
<keyword evidence="3" id="KW-1185">Reference proteome</keyword>
<keyword evidence="1" id="KW-0472">Membrane</keyword>
<gene>
    <name evidence="2" type="ORF">DP120_05620</name>
</gene>
<dbReference type="AlphaFoldDB" id="A0A365L1M3"/>
<evidence type="ECO:0000256" key="1">
    <source>
        <dbReference type="SAM" id="Phobius"/>
    </source>
</evidence>
<feature type="transmembrane region" description="Helical" evidence="1">
    <location>
        <begin position="133"/>
        <end position="151"/>
    </location>
</feature>
<dbReference type="RefSeq" id="WP_112222683.1">
    <property type="nucleotide sequence ID" value="NZ_CP047673.1"/>
</dbReference>
<feature type="transmembrane region" description="Helical" evidence="1">
    <location>
        <begin position="106"/>
        <end position="126"/>
    </location>
</feature>
<dbReference type="Pfam" id="PF07187">
    <property type="entry name" value="DUF1405"/>
    <property type="match status" value="1"/>
</dbReference>
<keyword evidence="1" id="KW-1133">Transmembrane helix</keyword>
<dbReference type="EMBL" id="QLZR01000002">
    <property type="protein sequence ID" value="RAZ79095.1"/>
    <property type="molecule type" value="Genomic_DNA"/>
</dbReference>
<comment type="caution">
    <text evidence="2">The sequence shown here is derived from an EMBL/GenBank/DDBJ whole genome shotgun (WGS) entry which is preliminary data.</text>
</comment>
<dbReference type="InterPro" id="IPR009845">
    <property type="entry name" value="DUF1405"/>
</dbReference>